<evidence type="ECO:0000256" key="1">
    <source>
        <dbReference type="ARBA" id="ARBA00010515"/>
    </source>
</evidence>
<evidence type="ECO:0000259" key="5">
    <source>
        <dbReference type="Pfam" id="PF07859"/>
    </source>
</evidence>
<dbReference type="InterPro" id="IPR050300">
    <property type="entry name" value="GDXG_lipolytic_enzyme"/>
</dbReference>
<keyword evidence="2 6" id="KW-0378">Hydrolase</keyword>
<proteinExistence type="inferred from homology"/>
<organism evidence="6 7">
    <name type="scientific">Lachnellula suecica</name>
    <dbReference type="NCBI Taxonomy" id="602035"/>
    <lineage>
        <taxon>Eukaryota</taxon>
        <taxon>Fungi</taxon>
        <taxon>Dikarya</taxon>
        <taxon>Ascomycota</taxon>
        <taxon>Pezizomycotina</taxon>
        <taxon>Leotiomycetes</taxon>
        <taxon>Helotiales</taxon>
        <taxon>Lachnaceae</taxon>
        <taxon>Lachnellula</taxon>
    </lineage>
</organism>
<keyword evidence="4" id="KW-0732">Signal</keyword>
<evidence type="ECO:0000256" key="4">
    <source>
        <dbReference type="SAM" id="SignalP"/>
    </source>
</evidence>
<keyword evidence="7" id="KW-1185">Reference proteome</keyword>
<comment type="caution">
    <text evidence="6">The sequence shown here is derived from an EMBL/GenBank/DDBJ whole genome shotgun (WGS) entry which is preliminary data.</text>
</comment>
<dbReference type="InterPro" id="IPR029058">
    <property type="entry name" value="AB_hydrolase_fold"/>
</dbReference>
<sequence length="345" mass="37390">LPLWILTFSIPALRPHPAWTFSQALRIRILRAALQNFWHVEIATPLSLEPGKEGKQWVLVKPASASSYTGIVLRDPEIEPGVVGGTWYPAPLEAGTDEEVVIHFHGGAYAIGDGRKADAGFAAKTILGNTPATRVFCPQYRLSSNPGGRFPAALQDAITSLKYITDTLGVPASKVTVSGDSAGANLVLALLRYIHDQPEAGVPSPVCAWMWSPWVDPGSVHGREMVQSPHYGSDYLTQGFGDWGTRGFAPSKASGVTVADPHIDFKGNAFKTQTALLFVAGTCEVLYHDIIKTQEGFRAFKENNVELVFQENAPHDIILTGHVLGFEAEAIRTAKMAGKFLMNSR</sequence>
<feature type="active site" evidence="3">
    <location>
        <position position="181"/>
    </location>
</feature>
<name>A0A8T9CL71_9HELO</name>
<evidence type="ECO:0000313" key="7">
    <source>
        <dbReference type="Proteomes" id="UP000469558"/>
    </source>
</evidence>
<gene>
    <name evidence="6" type="primary">SAY1</name>
    <name evidence="6" type="ORF">LSUE1_G000107</name>
</gene>
<protein>
    <submittedName>
        <fullName evidence="6">Steryl acetyl hydrolase</fullName>
    </submittedName>
</protein>
<dbReference type="PANTHER" id="PTHR48081:SF17">
    <property type="entry name" value="ALPHA_BETA HYDROLASE FOLD-3 DOMAIN-CONTAINING PROTEIN"/>
    <property type="match status" value="1"/>
</dbReference>
<dbReference type="GO" id="GO:0016787">
    <property type="term" value="F:hydrolase activity"/>
    <property type="evidence" value="ECO:0007669"/>
    <property type="project" value="UniProtKB-KW"/>
</dbReference>
<evidence type="ECO:0000313" key="6">
    <source>
        <dbReference type="EMBL" id="TVY85247.1"/>
    </source>
</evidence>
<feature type="non-terminal residue" evidence="6">
    <location>
        <position position="1"/>
    </location>
</feature>
<dbReference type="PANTHER" id="PTHR48081">
    <property type="entry name" value="AB HYDROLASE SUPERFAMILY PROTEIN C4A8.06C"/>
    <property type="match status" value="1"/>
</dbReference>
<feature type="chain" id="PRO_5035872056" evidence="4">
    <location>
        <begin position="21"/>
        <end position="345"/>
    </location>
</feature>
<dbReference type="EMBL" id="QGMK01000020">
    <property type="protein sequence ID" value="TVY85247.1"/>
    <property type="molecule type" value="Genomic_DNA"/>
</dbReference>
<evidence type="ECO:0000256" key="2">
    <source>
        <dbReference type="ARBA" id="ARBA00022801"/>
    </source>
</evidence>
<dbReference type="InterPro" id="IPR033140">
    <property type="entry name" value="Lipase_GDXG_put_SER_AS"/>
</dbReference>
<dbReference type="OrthoDB" id="2152029at2759"/>
<dbReference type="Pfam" id="PF07859">
    <property type="entry name" value="Abhydrolase_3"/>
    <property type="match status" value="1"/>
</dbReference>
<accession>A0A8T9CL71</accession>
<dbReference type="AlphaFoldDB" id="A0A8T9CL71"/>
<dbReference type="Gene3D" id="3.40.50.1820">
    <property type="entry name" value="alpha/beta hydrolase"/>
    <property type="match status" value="1"/>
</dbReference>
<comment type="similarity">
    <text evidence="1">Belongs to the 'GDXG' lipolytic enzyme family.</text>
</comment>
<feature type="signal peptide" evidence="4">
    <location>
        <begin position="1"/>
        <end position="20"/>
    </location>
</feature>
<dbReference type="PROSITE" id="PS01174">
    <property type="entry name" value="LIPASE_GDXG_SER"/>
    <property type="match status" value="1"/>
</dbReference>
<reference evidence="6 7" key="1">
    <citation type="submission" date="2018-05" db="EMBL/GenBank/DDBJ databases">
        <title>Genome sequencing and assembly of the regulated plant pathogen Lachnellula willkommii and related sister species for the development of diagnostic species identification markers.</title>
        <authorList>
            <person name="Giroux E."/>
            <person name="Bilodeau G."/>
        </authorList>
    </citation>
    <scope>NUCLEOTIDE SEQUENCE [LARGE SCALE GENOMIC DNA]</scope>
    <source>
        <strain evidence="6 7">CBS 268.59</strain>
    </source>
</reference>
<feature type="domain" description="Alpha/beta hydrolase fold-3" evidence="5">
    <location>
        <begin position="101"/>
        <end position="318"/>
    </location>
</feature>
<evidence type="ECO:0000256" key="3">
    <source>
        <dbReference type="PROSITE-ProRule" id="PRU10038"/>
    </source>
</evidence>
<dbReference type="Proteomes" id="UP000469558">
    <property type="component" value="Unassembled WGS sequence"/>
</dbReference>
<dbReference type="SUPFAM" id="SSF53474">
    <property type="entry name" value="alpha/beta-Hydrolases"/>
    <property type="match status" value="1"/>
</dbReference>
<dbReference type="InterPro" id="IPR013094">
    <property type="entry name" value="AB_hydrolase_3"/>
</dbReference>